<gene>
    <name evidence="1" type="ORF">BT96DRAFT_838974</name>
</gene>
<feature type="non-terminal residue" evidence="1">
    <location>
        <position position="1"/>
    </location>
</feature>
<proteinExistence type="predicted"/>
<evidence type="ECO:0000313" key="2">
    <source>
        <dbReference type="Proteomes" id="UP000799118"/>
    </source>
</evidence>
<dbReference type="AlphaFoldDB" id="A0A6A4GLK3"/>
<dbReference type="OrthoDB" id="2728078at2759"/>
<sequence length="119" mass="13567">RNLAIEVMWLKSYFNLTDDRAIWGKIADAMLAGPKATPSGEGNIDPRVKQNYFMQSWDTKISALPESLGRLLQMAKKVNMRLETQNPSKAIKRSRQIWFHGDASPRLRLLNNSRAAHCL</sequence>
<organism evidence="1 2">
    <name type="scientific">Gymnopus androsaceus JB14</name>
    <dbReference type="NCBI Taxonomy" id="1447944"/>
    <lineage>
        <taxon>Eukaryota</taxon>
        <taxon>Fungi</taxon>
        <taxon>Dikarya</taxon>
        <taxon>Basidiomycota</taxon>
        <taxon>Agaricomycotina</taxon>
        <taxon>Agaricomycetes</taxon>
        <taxon>Agaricomycetidae</taxon>
        <taxon>Agaricales</taxon>
        <taxon>Marasmiineae</taxon>
        <taxon>Omphalotaceae</taxon>
        <taxon>Gymnopus</taxon>
    </lineage>
</organism>
<name>A0A6A4GLK3_9AGAR</name>
<protein>
    <submittedName>
        <fullName evidence="1">Uncharacterized protein</fullName>
    </submittedName>
</protein>
<dbReference type="EMBL" id="ML769861">
    <property type="protein sequence ID" value="KAE9386639.1"/>
    <property type="molecule type" value="Genomic_DNA"/>
</dbReference>
<accession>A0A6A4GLK3</accession>
<evidence type="ECO:0000313" key="1">
    <source>
        <dbReference type="EMBL" id="KAE9386639.1"/>
    </source>
</evidence>
<keyword evidence="2" id="KW-1185">Reference proteome</keyword>
<dbReference type="Proteomes" id="UP000799118">
    <property type="component" value="Unassembled WGS sequence"/>
</dbReference>
<reference evidence="1" key="1">
    <citation type="journal article" date="2019" name="Environ. Microbiol.">
        <title>Fungal ecological strategies reflected in gene transcription - a case study of two litter decomposers.</title>
        <authorList>
            <person name="Barbi F."/>
            <person name="Kohler A."/>
            <person name="Barry K."/>
            <person name="Baskaran P."/>
            <person name="Daum C."/>
            <person name="Fauchery L."/>
            <person name="Ihrmark K."/>
            <person name="Kuo A."/>
            <person name="LaButti K."/>
            <person name="Lipzen A."/>
            <person name="Morin E."/>
            <person name="Grigoriev I.V."/>
            <person name="Henrissat B."/>
            <person name="Lindahl B."/>
            <person name="Martin F."/>
        </authorList>
    </citation>
    <scope>NUCLEOTIDE SEQUENCE</scope>
    <source>
        <strain evidence="1">JB14</strain>
    </source>
</reference>